<feature type="compositionally biased region" description="Basic residues" evidence="1">
    <location>
        <begin position="25"/>
        <end position="34"/>
    </location>
</feature>
<comment type="caution">
    <text evidence="2">The sequence shown here is derived from an EMBL/GenBank/DDBJ whole genome shotgun (WGS) entry which is preliminary data.</text>
</comment>
<reference evidence="2 3" key="1">
    <citation type="submission" date="2016-01" db="EMBL/GenBank/DDBJ databases">
        <title>Draft Genome Sequences of Seven Thermophilic Sporeformers Isolated from Foods.</title>
        <authorList>
            <person name="Berendsen E.M."/>
            <person name="Wells-Bennik M.H."/>
            <person name="Krawcyk A.O."/>
            <person name="De Jong A."/>
            <person name="Holsappel S."/>
            <person name="Eijlander R.T."/>
            <person name="Kuipers O.P."/>
        </authorList>
    </citation>
    <scope>NUCLEOTIDE SEQUENCE [LARGE SCALE GENOMIC DNA]</scope>
    <source>
        <strain evidence="2 3">B4135</strain>
    </source>
</reference>
<evidence type="ECO:0000313" key="3">
    <source>
        <dbReference type="Proteomes" id="UP000075683"/>
    </source>
</evidence>
<proteinExistence type="predicted"/>
<feature type="region of interest" description="Disordered" evidence="1">
    <location>
        <begin position="1"/>
        <end position="39"/>
    </location>
</feature>
<sequence>MDALQPISADDGEGKNIPGGGRTAICRRRRRNNRIRNGSKTVSLLKTGRSLRSQLKWAGGSAPCLLFKADRFSLLRGNVPWGHPFS</sequence>
<gene>
    <name evidence="2" type="ORF">B4135_1616</name>
</gene>
<organism evidence="2 3">
    <name type="scientific">Caldibacillus debilis</name>
    <dbReference type="NCBI Taxonomy" id="301148"/>
    <lineage>
        <taxon>Bacteria</taxon>
        <taxon>Bacillati</taxon>
        <taxon>Bacillota</taxon>
        <taxon>Bacilli</taxon>
        <taxon>Bacillales</taxon>
        <taxon>Bacillaceae</taxon>
        <taxon>Caldibacillus</taxon>
    </lineage>
</organism>
<dbReference type="Proteomes" id="UP000075683">
    <property type="component" value="Unassembled WGS sequence"/>
</dbReference>
<name>A0A150MBR7_9BACI</name>
<evidence type="ECO:0000256" key="1">
    <source>
        <dbReference type="SAM" id="MobiDB-lite"/>
    </source>
</evidence>
<accession>A0A150MBR7</accession>
<evidence type="ECO:0000313" key="2">
    <source>
        <dbReference type="EMBL" id="KYD21990.1"/>
    </source>
</evidence>
<dbReference type="AlphaFoldDB" id="A0A150MBR7"/>
<protein>
    <submittedName>
        <fullName evidence="2">Uncharacterized protein</fullName>
    </submittedName>
</protein>
<dbReference type="EMBL" id="LQYT01000016">
    <property type="protein sequence ID" value="KYD21990.1"/>
    <property type="molecule type" value="Genomic_DNA"/>
</dbReference>